<proteinExistence type="predicted"/>
<reference evidence="4" key="1">
    <citation type="submission" date="2020-12" db="UniProtKB">
        <authorList>
            <consortium name="WormBaseParasite"/>
        </authorList>
    </citation>
    <scope>IDENTIFICATION</scope>
    <source>
        <strain evidence="4">MHco3</strain>
    </source>
</reference>
<evidence type="ECO:0000256" key="2">
    <source>
        <dbReference type="SAM" id="Phobius"/>
    </source>
</evidence>
<protein>
    <submittedName>
        <fullName evidence="4">Transmembrane protein</fullName>
    </submittedName>
</protein>
<sequence length="190" mass="21277">MSKGGGRSYPSKNSAGGRYPYPIKSSIEGPYPLRKGEDGAAKSYPGKRIYPTSRSSEGVRYASIRRKSSAVVDERQWTLKTKLRPFLRAALFINIMILLCLVFFWMFYAVGKKSQHLEFKIRKTPHTIGFDNVAVVTNSDNCNEVARVLLSQGLSMFAMAFSMQICLMAYEFHRSGLGGSSAYVHLENVI</sequence>
<keyword evidence="2" id="KW-0812">Transmembrane</keyword>
<name>A0A7I4YZF0_HAECO</name>
<feature type="region of interest" description="Disordered" evidence="1">
    <location>
        <begin position="1"/>
        <end position="51"/>
    </location>
</feature>
<evidence type="ECO:0000313" key="4">
    <source>
        <dbReference type="WBParaSite" id="HCON_00154275-00001"/>
    </source>
</evidence>
<keyword evidence="3" id="KW-1185">Reference proteome</keyword>
<evidence type="ECO:0000256" key="1">
    <source>
        <dbReference type="SAM" id="MobiDB-lite"/>
    </source>
</evidence>
<dbReference type="Proteomes" id="UP000025227">
    <property type="component" value="Unplaced"/>
</dbReference>
<dbReference type="OrthoDB" id="5870827at2759"/>
<keyword evidence="2" id="KW-0472">Membrane</keyword>
<evidence type="ECO:0000313" key="3">
    <source>
        <dbReference type="Proteomes" id="UP000025227"/>
    </source>
</evidence>
<organism evidence="3 4">
    <name type="scientific">Haemonchus contortus</name>
    <name type="common">Barber pole worm</name>
    <dbReference type="NCBI Taxonomy" id="6289"/>
    <lineage>
        <taxon>Eukaryota</taxon>
        <taxon>Metazoa</taxon>
        <taxon>Ecdysozoa</taxon>
        <taxon>Nematoda</taxon>
        <taxon>Chromadorea</taxon>
        <taxon>Rhabditida</taxon>
        <taxon>Rhabditina</taxon>
        <taxon>Rhabditomorpha</taxon>
        <taxon>Strongyloidea</taxon>
        <taxon>Trichostrongylidae</taxon>
        <taxon>Haemonchus</taxon>
    </lineage>
</organism>
<dbReference type="AlphaFoldDB" id="A0A7I4YZF0"/>
<keyword evidence="2" id="KW-1133">Transmembrane helix</keyword>
<accession>A0A7I4YZF0</accession>
<feature type="transmembrane region" description="Helical" evidence="2">
    <location>
        <begin position="86"/>
        <end position="108"/>
    </location>
</feature>
<dbReference type="WBParaSite" id="HCON_00154275-00001">
    <property type="protein sequence ID" value="HCON_00154275-00001"/>
    <property type="gene ID" value="HCON_00154275"/>
</dbReference>